<name>A0ABY7NA80_9MICO</name>
<gene>
    <name evidence="2" type="ORF">KIV56_13600</name>
</gene>
<keyword evidence="1" id="KW-1133">Transmembrane helix</keyword>
<keyword evidence="3" id="KW-1185">Reference proteome</keyword>
<evidence type="ECO:0000256" key="1">
    <source>
        <dbReference type="SAM" id="Phobius"/>
    </source>
</evidence>
<feature type="transmembrane region" description="Helical" evidence="1">
    <location>
        <begin position="22"/>
        <end position="41"/>
    </location>
</feature>
<dbReference type="Proteomes" id="UP001212421">
    <property type="component" value="Chromosome"/>
</dbReference>
<feature type="transmembrane region" description="Helical" evidence="1">
    <location>
        <begin position="145"/>
        <end position="166"/>
    </location>
</feature>
<proteinExistence type="predicted"/>
<feature type="transmembrane region" description="Helical" evidence="1">
    <location>
        <begin position="172"/>
        <end position="195"/>
    </location>
</feature>
<sequence length="197" mass="20596">MYVVTGTCPVWWARASVQVGRIGIIAVGAALPWVSFVYWLGEPDRVLLGSTGRLFIIVTAVVQLFSVVAGIAVAGLLSTWTDYRGRQAARLWGWLALVPGVLLAGIVTVLWQGWPRESGPPLIVFGVICAVMVLTALISSRRSGLVTVIGSVLSLGIVALILSFATSMPGSVVLLGPATAYCVAVSLSASAAAYARI</sequence>
<organism evidence="2 3">
    <name type="scientific">Cryobacterium breve</name>
    <dbReference type="NCBI Taxonomy" id="1259258"/>
    <lineage>
        <taxon>Bacteria</taxon>
        <taxon>Bacillati</taxon>
        <taxon>Actinomycetota</taxon>
        <taxon>Actinomycetes</taxon>
        <taxon>Micrococcales</taxon>
        <taxon>Microbacteriaceae</taxon>
        <taxon>Cryobacterium</taxon>
    </lineage>
</organism>
<dbReference type="EMBL" id="CP075584">
    <property type="protein sequence ID" value="WBM79411.1"/>
    <property type="molecule type" value="Genomic_DNA"/>
</dbReference>
<protein>
    <submittedName>
        <fullName evidence="2">Uncharacterized protein</fullName>
    </submittedName>
</protein>
<dbReference type="RefSeq" id="WP_281533965.1">
    <property type="nucleotide sequence ID" value="NZ_CP075584.1"/>
</dbReference>
<feature type="transmembrane region" description="Helical" evidence="1">
    <location>
        <begin position="53"/>
        <end position="79"/>
    </location>
</feature>
<feature type="transmembrane region" description="Helical" evidence="1">
    <location>
        <begin position="91"/>
        <end position="114"/>
    </location>
</feature>
<evidence type="ECO:0000313" key="2">
    <source>
        <dbReference type="EMBL" id="WBM79411.1"/>
    </source>
</evidence>
<reference evidence="2 3" key="1">
    <citation type="submission" date="2021-05" db="EMBL/GenBank/DDBJ databases">
        <authorList>
            <person name="Kumar R."/>
            <person name="Kumar A."/>
            <person name="Mukhia S."/>
        </authorList>
    </citation>
    <scope>NUCLEOTIDE SEQUENCE [LARGE SCALE GENOMIC DNA]</scope>
    <source>
        <strain evidence="2 3">ERMR7:08</strain>
    </source>
</reference>
<evidence type="ECO:0000313" key="3">
    <source>
        <dbReference type="Proteomes" id="UP001212421"/>
    </source>
</evidence>
<keyword evidence="1" id="KW-0812">Transmembrane</keyword>
<feature type="transmembrane region" description="Helical" evidence="1">
    <location>
        <begin position="120"/>
        <end position="138"/>
    </location>
</feature>
<keyword evidence="1" id="KW-0472">Membrane</keyword>
<accession>A0ABY7NA80</accession>